<dbReference type="GO" id="GO:0016301">
    <property type="term" value="F:kinase activity"/>
    <property type="evidence" value="ECO:0007669"/>
    <property type="project" value="UniProtKB-KW"/>
</dbReference>
<dbReference type="Pfam" id="PF01546">
    <property type="entry name" value="Peptidase_M20"/>
    <property type="match status" value="1"/>
</dbReference>
<gene>
    <name evidence="13" type="ORF">FDA94_12325</name>
</gene>
<organism evidence="13 14">
    <name type="scientific">Herbidospora galbida</name>
    <dbReference type="NCBI Taxonomy" id="2575442"/>
    <lineage>
        <taxon>Bacteria</taxon>
        <taxon>Bacillati</taxon>
        <taxon>Actinomycetota</taxon>
        <taxon>Actinomycetes</taxon>
        <taxon>Streptosporangiales</taxon>
        <taxon>Streptosporangiaceae</taxon>
        <taxon>Herbidospora</taxon>
    </lineage>
</organism>
<feature type="domain" description="Aspartate/glutamate/uridylate kinase" evidence="12">
    <location>
        <begin position="16"/>
        <end position="256"/>
    </location>
</feature>
<dbReference type="InterPro" id="IPR001261">
    <property type="entry name" value="ArgE/DapE_CS"/>
</dbReference>
<evidence type="ECO:0000256" key="10">
    <source>
        <dbReference type="ARBA" id="ARBA00023154"/>
    </source>
</evidence>
<dbReference type="InterPro" id="IPR002933">
    <property type="entry name" value="Peptidase_M20"/>
</dbReference>
<evidence type="ECO:0000256" key="4">
    <source>
        <dbReference type="ARBA" id="ARBA00022723"/>
    </source>
</evidence>
<dbReference type="GO" id="GO:0005524">
    <property type="term" value="F:ATP binding"/>
    <property type="evidence" value="ECO:0007669"/>
    <property type="project" value="UniProtKB-KW"/>
</dbReference>
<dbReference type="SUPFAM" id="SSF53187">
    <property type="entry name" value="Zn-dependent exopeptidases"/>
    <property type="match status" value="1"/>
</dbReference>
<dbReference type="AlphaFoldDB" id="A0A4U3MLJ6"/>
<keyword evidence="11" id="KW-0170">Cobalt</keyword>
<keyword evidence="10" id="KW-0457">Lysine biosynthesis</keyword>
<dbReference type="InterPro" id="IPR010175">
    <property type="entry name" value="LysK"/>
</dbReference>
<dbReference type="PROSITE" id="PS00758">
    <property type="entry name" value="ARGE_DAPE_CPG2_1"/>
    <property type="match status" value="1"/>
</dbReference>
<keyword evidence="1" id="KW-0963">Cytoplasm</keyword>
<dbReference type="PANTHER" id="PTHR43808">
    <property type="entry name" value="ACETYLORNITHINE DEACETYLASE"/>
    <property type="match status" value="1"/>
</dbReference>
<evidence type="ECO:0000259" key="12">
    <source>
        <dbReference type="Pfam" id="PF00696"/>
    </source>
</evidence>
<evidence type="ECO:0000256" key="5">
    <source>
        <dbReference type="ARBA" id="ARBA00022741"/>
    </source>
</evidence>
<accession>A0A4U3MLJ6</accession>
<dbReference type="InterPro" id="IPR050072">
    <property type="entry name" value="Peptidase_M20A"/>
</dbReference>
<keyword evidence="6" id="KW-0418">Kinase</keyword>
<evidence type="ECO:0000256" key="7">
    <source>
        <dbReference type="ARBA" id="ARBA00022801"/>
    </source>
</evidence>
<keyword evidence="3" id="KW-0808">Transferase</keyword>
<protein>
    <submittedName>
        <fullName evidence="13">M20/M25/M40 family metallo-hydrolase</fullName>
    </submittedName>
</protein>
<keyword evidence="8" id="KW-0862">Zinc</keyword>
<keyword evidence="2" id="KW-0028">Amino-acid biosynthesis</keyword>
<dbReference type="PRINTS" id="PR00474">
    <property type="entry name" value="GLU5KINASE"/>
</dbReference>
<dbReference type="GO" id="GO:0016811">
    <property type="term" value="F:hydrolase activity, acting on carbon-nitrogen (but not peptide) bonds, in linear amides"/>
    <property type="evidence" value="ECO:0007669"/>
    <property type="project" value="InterPro"/>
</dbReference>
<reference evidence="13 14" key="1">
    <citation type="submission" date="2019-04" db="EMBL/GenBank/DDBJ databases">
        <title>Herbidospora sp. NEAU-GS14.nov., a novel actinomycete isolated from soil.</title>
        <authorList>
            <person name="Han L."/>
        </authorList>
    </citation>
    <scope>NUCLEOTIDE SEQUENCE [LARGE SCALE GENOMIC DNA]</scope>
    <source>
        <strain evidence="13 14">NEAU-GS14</strain>
    </source>
</reference>
<evidence type="ECO:0000256" key="1">
    <source>
        <dbReference type="ARBA" id="ARBA00022490"/>
    </source>
</evidence>
<keyword evidence="9" id="KW-0067">ATP-binding</keyword>
<dbReference type="InterPro" id="IPR001048">
    <property type="entry name" value="Asp/Glu/Uridylate_kinase"/>
</dbReference>
<evidence type="ECO:0000256" key="8">
    <source>
        <dbReference type="ARBA" id="ARBA00022833"/>
    </source>
</evidence>
<keyword evidence="4" id="KW-0479">Metal-binding</keyword>
<keyword evidence="7 13" id="KW-0378">Hydrolase</keyword>
<evidence type="ECO:0000313" key="14">
    <source>
        <dbReference type="Proteomes" id="UP000308705"/>
    </source>
</evidence>
<dbReference type="Gene3D" id="3.40.1160.10">
    <property type="entry name" value="Acetylglutamate kinase-like"/>
    <property type="match status" value="1"/>
</dbReference>
<dbReference type="SUPFAM" id="SSF53633">
    <property type="entry name" value="Carbamate kinase-like"/>
    <property type="match status" value="1"/>
</dbReference>
<dbReference type="OrthoDB" id="7055905at2"/>
<dbReference type="Gene3D" id="3.40.630.10">
    <property type="entry name" value="Zn peptidases"/>
    <property type="match status" value="2"/>
</dbReference>
<evidence type="ECO:0000256" key="11">
    <source>
        <dbReference type="ARBA" id="ARBA00023285"/>
    </source>
</evidence>
<dbReference type="NCBIfam" id="TIGR01902">
    <property type="entry name" value="dapE-lys-deAc"/>
    <property type="match status" value="1"/>
</dbReference>
<evidence type="ECO:0000256" key="3">
    <source>
        <dbReference type="ARBA" id="ARBA00022679"/>
    </source>
</evidence>
<evidence type="ECO:0000256" key="6">
    <source>
        <dbReference type="ARBA" id="ARBA00022777"/>
    </source>
</evidence>
<name>A0A4U3MLJ6_9ACTN</name>
<keyword evidence="14" id="KW-1185">Reference proteome</keyword>
<dbReference type="GO" id="GO:0050897">
    <property type="term" value="F:cobalt ion binding"/>
    <property type="evidence" value="ECO:0007669"/>
    <property type="project" value="InterPro"/>
</dbReference>
<evidence type="ECO:0000256" key="2">
    <source>
        <dbReference type="ARBA" id="ARBA00022605"/>
    </source>
</evidence>
<dbReference type="GO" id="GO:0008270">
    <property type="term" value="F:zinc ion binding"/>
    <property type="evidence" value="ECO:0007669"/>
    <property type="project" value="InterPro"/>
</dbReference>
<evidence type="ECO:0000256" key="9">
    <source>
        <dbReference type="ARBA" id="ARBA00022840"/>
    </source>
</evidence>
<evidence type="ECO:0000313" key="13">
    <source>
        <dbReference type="EMBL" id="TKK88856.1"/>
    </source>
</evidence>
<dbReference type="Pfam" id="PF00696">
    <property type="entry name" value="AA_kinase"/>
    <property type="match status" value="1"/>
</dbReference>
<proteinExistence type="predicted"/>
<dbReference type="Proteomes" id="UP000308705">
    <property type="component" value="Unassembled WGS sequence"/>
</dbReference>
<dbReference type="EMBL" id="SZQA01000009">
    <property type="protein sequence ID" value="TKK88856.1"/>
    <property type="molecule type" value="Genomic_DNA"/>
</dbReference>
<dbReference type="GO" id="GO:0009085">
    <property type="term" value="P:lysine biosynthetic process"/>
    <property type="evidence" value="ECO:0007669"/>
    <property type="project" value="UniProtKB-KW"/>
</dbReference>
<dbReference type="InterPro" id="IPR001057">
    <property type="entry name" value="Glu/AcGlu_kinase"/>
</dbReference>
<dbReference type="InterPro" id="IPR036393">
    <property type="entry name" value="AceGlu_kinase-like_sf"/>
</dbReference>
<keyword evidence="5" id="KW-0547">Nucleotide-binding</keyword>
<dbReference type="PANTHER" id="PTHR43808:SF28">
    <property type="entry name" value="[LYSW]-LYSINE_[LYSW]-ORNITHINE HYDROLASE"/>
    <property type="match status" value="1"/>
</dbReference>
<dbReference type="RefSeq" id="WP_137247194.1">
    <property type="nucleotide sequence ID" value="NZ_SZQA01000009.1"/>
</dbReference>
<sequence length="624" mass="65552">MSVLGEVATTHTAALYVVKIGSASLAHETVFDEVARLRGRGAKILLVAGGAAGIAAHYEAIGRPVRSLTLKNGSTARYCPPEEMAHIVAAYERVTLPRVHAALAARGLTGFTSTAQAGSLVTARPNPPLRAVSGDRPVIVRDHRAGTVSEVATECLSQLLDAFDVVCLAPPAAASDGGSPLNVDADVLAAELANALDADHLRLVTGTAGLLADAEDPTSGISDIGRGEGLRHARGRMRQKVRAAEIALDGSADVAITGPHSLEVGTRFWRAPAPADDLTLLSRAVEISSVSRDERELAEYLVSWCRDRGIDAEIDEAGNLVASKGSGRRRLLMLGHLDTVPHRWPVRWDGGTITGRGCVDAKGSLVAYLETLHDLDVPPDAQVRVVGAVEEEITSAGAFFVRDHYRADAVVIGEPSGAGALTIGYYGLLKVRVAVADPVGHTAGQGVTTAADQMVDVLARLRAALAEAGPDALLAVLGIHAVNGGDEQRGEAVVDVRVPADLSVDDLTRLIGQVAHPVEVEVLRATPGHLTARTSPLVKAFSRAFRAEGVVNRFLAKKGSSDMNTLATTWQGVPMVAYGPGDAKLDHTPDEHLDAVEYRRARAVLSRAVAEWIAAETRIVGRAA</sequence>
<comment type="caution">
    <text evidence="13">The sequence shown here is derived from an EMBL/GenBank/DDBJ whole genome shotgun (WGS) entry which is preliminary data.</text>
</comment>